<evidence type="ECO:0000313" key="4">
    <source>
        <dbReference type="Proteomes" id="UP000777438"/>
    </source>
</evidence>
<dbReference type="EMBL" id="JAGPYM010000026">
    <property type="protein sequence ID" value="KAH6880363.1"/>
    <property type="molecule type" value="Genomic_DNA"/>
</dbReference>
<organism evidence="3 4">
    <name type="scientific">Thelonectria olida</name>
    <dbReference type="NCBI Taxonomy" id="1576542"/>
    <lineage>
        <taxon>Eukaryota</taxon>
        <taxon>Fungi</taxon>
        <taxon>Dikarya</taxon>
        <taxon>Ascomycota</taxon>
        <taxon>Pezizomycotina</taxon>
        <taxon>Sordariomycetes</taxon>
        <taxon>Hypocreomycetidae</taxon>
        <taxon>Hypocreales</taxon>
        <taxon>Nectriaceae</taxon>
        <taxon>Thelonectria</taxon>
    </lineage>
</organism>
<gene>
    <name evidence="3" type="ORF">B0T10DRAFT_519294</name>
</gene>
<comment type="caution">
    <text evidence="3">The sequence shown here is derived from an EMBL/GenBank/DDBJ whole genome shotgun (WGS) entry which is preliminary data.</text>
</comment>
<reference evidence="3 4" key="1">
    <citation type="journal article" date="2021" name="Nat. Commun.">
        <title>Genetic determinants of endophytism in the Arabidopsis root mycobiome.</title>
        <authorList>
            <person name="Mesny F."/>
            <person name="Miyauchi S."/>
            <person name="Thiergart T."/>
            <person name="Pickel B."/>
            <person name="Atanasova L."/>
            <person name="Karlsson M."/>
            <person name="Huettel B."/>
            <person name="Barry K.W."/>
            <person name="Haridas S."/>
            <person name="Chen C."/>
            <person name="Bauer D."/>
            <person name="Andreopoulos W."/>
            <person name="Pangilinan J."/>
            <person name="LaButti K."/>
            <person name="Riley R."/>
            <person name="Lipzen A."/>
            <person name="Clum A."/>
            <person name="Drula E."/>
            <person name="Henrissat B."/>
            <person name="Kohler A."/>
            <person name="Grigoriev I.V."/>
            <person name="Martin F.M."/>
            <person name="Hacquard S."/>
        </authorList>
    </citation>
    <scope>NUCLEOTIDE SEQUENCE [LARGE SCALE GENOMIC DNA]</scope>
    <source>
        <strain evidence="3 4">MPI-CAGE-CH-0241</strain>
    </source>
</reference>
<feature type="domain" description="DUF4246" evidence="1">
    <location>
        <begin position="192"/>
        <end position="640"/>
    </location>
</feature>
<dbReference type="Pfam" id="PF21666">
    <property type="entry name" value="DUF4246_N"/>
    <property type="match status" value="1"/>
</dbReference>
<dbReference type="PANTHER" id="PTHR33119:SF1">
    <property type="entry name" value="FE2OG DIOXYGENASE DOMAIN-CONTAINING PROTEIN"/>
    <property type="match status" value="1"/>
</dbReference>
<dbReference type="InterPro" id="IPR049207">
    <property type="entry name" value="DUF4246_N"/>
</dbReference>
<dbReference type="OrthoDB" id="415532at2759"/>
<feature type="domain" description="DUF4246" evidence="2">
    <location>
        <begin position="105"/>
        <end position="175"/>
    </location>
</feature>
<dbReference type="AlphaFoldDB" id="A0A9P8VXY8"/>
<accession>A0A9P8VXY8</accession>
<evidence type="ECO:0000259" key="2">
    <source>
        <dbReference type="Pfam" id="PF21666"/>
    </source>
</evidence>
<dbReference type="InterPro" id="IPR049192">
    <property type="entry name" value="DUF4246_C"/>
</dbReference>
<keyword evidence="4" id="KW-1185">Reference proteome</keyword>
<dbReference type="Proteomes" id="UP000777438">
    <property type="component" value="Unassembled WGS sequence"/>
</dbReference>
<evidence type="ECO:0000313" key="3">
    <source>
        <dbReference type="EMBL" id="KAH6880363.1"/>
    </source>
</evidence>
<dbReference type="InterPro" id="IPR025340">
    <property type="entry name" value="DUF4246"/>
</dbReference>
<dbReference type="PANTHER" id="PTHR33119">
    <property type="entry name" value="IFI3P"/>
    <property type="match status" value="1"/>
</dbReference>
<name>A0A9P8VXY8_9HYPO</name>
<proteinExistence type="predicted"/>
<protein>
    <submittedName>
        <fullName evidence="3">Uncharacterized protein</fullName>
    </submittedName>
</protein>
<evidence type="ECO:0000259" key="1">
    <source>
        <dbReference type="Pfam" id="PF14033"/>
    </source>
</evidence>
<sequence length="695" mass="79952">MTSGPEDDLDSWGAEPEECTCYTSWRDCPVLEHGAHNDLSYEEMGFLTTWVRNSEDPAPTFEDAKQKAKLLFGKNIRSYREYNMRRVLHTRTLNGPPKRDGDLTLPGYRLPVTHKIDKGEERHPFLLGLGEKDWDAPTLTNCEVFMLKFIEEITNRPEWWRKVREPDIVLKWKQEVLEMPWTGYQRYAVFSETMADACFKELNKKAEIYERTGLIPVMDYAASVIKSDTILTNDLKEALKTAVTALEHVPEPRQDWKPGSDGKVLNLIDPSLWPLVYGSSKISSDKRIPLHSCIDYSGMGAIIPEPVKPRLEDPELRPQYFDPDDDPDEFRAISTRFQWLPCDVNLTGGRPRIESYINSLHPFQHANLYSVIETFIEKSLPAWDIVCRSSLEEFNVQRLEDITFIKWQCGVPEVCGDWCANENRPGRIDEDWQGNGELLRRDEAWWQRTHKLSHPEPKLNVDDLVKLEASDVRETGFFNNAPRIQVIVKLANIHLTPEKPTYDGGEWHVEGLANEHICATALYYYDCENITDSGLAFRTHANGDILYDLGYKQGDVWGIEGLYAIEWNGSMIQDIGSVLIREGRSLFYPNVYQRRIEPFELADKTRPGHQKMLALFLVDPLVPIISTANVPPQQRDWWADSVRGLPLLDTLPSEIMNMVIDNVDFPMGEAAAKEIREELIAERRAVVNEVRSWEL</sequence>
<dbReference type="Pfam" id="PF14033">
    <property type="entry name" value="DUF4246"/>
    <property type="match status" value="1"/>
</dbReference>